<keyword evidence="15" id="KW-0378">Hydrolase</keyword>
<dbReference type="RefSeq" id="WP_015732606.1">
    <property type="nucleotide sequence ID" value="NC_013407.1"/>
</dbReference>
<evidence type="ECO:0000256" key="4">
    <source>
        <dbReference type="ARBA" id="ARBA00022849"/>
    </source>
</evidence>
<dbReference type="AlphaFoldDB" id="C9RFN3"/>
<evidence type="ECO:0000256" key="13">
    <source>
        <dbReference type="SAM" id="MobiDB-lite"/>
    </source>
</evidence>
<protein>
    <recommendedName>
        <fullName evidence="9">Putative arsenical pump-driving ATPase</fullName>
        <ecNumber evidence="8">7.3.2.7</ecNumber>
    </recommendedName>
    <alternativeName>
        <fullName evidence="10">Arsenical resistance ATPase</fullName>
    </alternativeName>
    <alternativeName>
        <fullName evidence="11">Arsenite-translocating ATPase</fullName>
    </alternativeName>
    <alternativeName>
        <fullName evidence="12">Arsenite-transporting ATPase</fullName>
    </alternativeName>
</protein>
<evidence type="ECO:0000256" key="2">
    <source>
        <dbReference type="ARBA" id="ARBA00022741"/>
    </source>
</evidence>
<dbReference type="Proteomes" id="UP000002063">
    <property type="component" value="Chromosome"/>
</dbReference>
<evidence type="ECO:0000313" key="16">
    <source>
        <dbReference type="Proteomes" id="UP000002063"/>
    </source>
</evidence>
<dbReference type="GO" id="GO:0016887">
    <property type="term" value="F:ATP hydrolysis activity"/>
    <property type="evidence" value="ECO:0007669"/>
    <property type="project" value="InterPro"/>
</dbReference>
<dbReference type="PANTHER" id="PTHR10803">
    <property type="entry name" value="ARSENICAL PUMP-DRIVING ATPASE ARSENITE-TRANSLOCATING ATPASE"/>
    <property type="match status" value="1"/>
</dbReference>
<sequence length="363" mass="41564">MLTKIKNSINSLRGITEKKLEKKDGTKYIMFGGKGGVGKTTMSAATGVYLSQKGLKVVIVSTDPAHSLRDIFEQEFGHEPTKVKGFDNLYVVEIDPQKAMEEYKEKLKAQMDENPFLGEMLEDQLEMASLSPGTDESAAFDVFLKYMDSNEFDVVIFDTAPTGHTLRFLGMPEVMDKYMTKMIKLRKQMSGFMKMMKRFLPFGGKDEDIDYDKMLEELEKMKERIVRARNILSDPERTAFRLVVIPEEMSILESERAMKALQKYGIPIDAVIVNQLIPEDVQCDFCRARRELQLKRLEMIKEKFGDKVIAYVPLLRTEAKGIETLKEIAKILYGEEKTDENEKEEINGEGKTEKEVKEVKVNT</sequence>
<keyword evidence="16" id="KW-1185">Reference proteome</keyword>
<dbReference type="GeneID" id="8512859"/>
<evidence type="ECO:0000256" key="5">
    <source>
        <dbReference type="ARBA" id="ARBA00022967"/>
    </source>
</evidence>
<keyword evidence="2" id="KW-0547">Nucleotide-binding</keyword>
<dbReference type="Gene3D" id="3.40.50.300">
    <property type="entry name" value="P-loop containing nucleotide triphosphate hydrolases"/>
    <property type="match status" value="1"/>
</dbReference>
<dbReference type="EC" id="7.3.2.7" evidence="8"/>
<dbReference type="NCBIfam" id="TIGR00345">
    <property type="entry name" value="GET3_arsA_TRC40"/>
    <property type="match status" value="1"/>
</dbReference>
<evidence type="ECO:0000256" key="9">
    <source>
        <dbReference type="ARBA" id="ARBA00074681"/>
    </source>
</evidence>
<evidence type="ECO:0000256" key="10">
    <source>
        <dbReference type="ARBA" id="ARBA00075317"/>
    </source>
</evidence>
<dbReference type="KEGG" id="mvu:Metvu_0526"/>
<keyword evidence="3" id="KW-0067">ATP-binding</keyword>
<dbReference type="InterPro" id="IPR016300">
    <property type="entry name" value="ATPase_ArsA/GET3"/>
</dbReference>
<organism evidence="15 16">
    <name type="scientific">Methanocaldococcus vulcanius (strain ATCC 700851 / DSM 12094 / M7)</name>
    <name type="common">Methanococcus vulcanius</name>
    <dbReference type="NCBI Taxonomy" id="579137"/>
    <lineage>
        <taxon>Archaea</taxon>
        <taxon>Methanobacteriati</taxon>
        <taxon>Methanobacteriota</taxon>
        <taxon>Methanomada group</taxon>
        <taxon>Methanococci</taxon>
        <taxon>Methanococcales</taxon>
        <taxon>Methanocaldococcaceae</taxon>
        <taxon>Methanocaldococcus</taxon>
    </lineage>
</organism>
<evidence type="ECO:0000259" key="14">
    <source>
        <dbReference type="Pfam" id="PF02374"/>
    </source>
</evidence>
<reference evidence="15" key="1">
    <citation type="submission" date="2009-10" db="EMBL/GenBank/DDBJ databases">
        <title>Complete sequence of chromosome of Methanocaldococcus vulcanius M7.</title>
        <authorList>
            <consortium name="US DOE Joint Genome Institute"/>
            <person name="Lucas S."/>
            <person name="Copeland A."/>
            <person name="Lapidus A."/>
            <person name="Glavina del Rio T."/>
            <person name="Dalin E."/>
            <person name="Tice H."/>
            <person name="Bruce D."/>
            <person name="Goodwin L."/>
            <person name="Pitluck S."/>
            <person name="Lcollab F.I."/>
            <person name="Brettin T."/>
            <person name="Detter J.C."/>
            <person name="Han C."/>
            <person name="Tapia R."/>
            <person name="Kuske C.R."/>
            <person name="Schmutz J."/>
            <person name="Larimer F."/>
            <person name="Land M."/>
            <person name="Hauser L."/>
            <person name="Kyrpides N."/>
            <person name="Ovchinikova G."/>
            <person name="Sieprawska-Lupa M."/>
            <person name="Whitman W.B."/>
            <person name="Woyke T."/>
        </authorList>
    </citation>
    <scope>NUCLEOTIDE SEQUENCE [LARGE SCALE GENOMIC DNA]</scope>
    <source>
        <strain evidence="15">M7</strain>
    </source>
</reference>
<comment type="function">
    <text evidence="7">Anion-transporting ATPase. Catalyzes the extrusion of arsenite.</text>
</comment>
<dbReference type="Pfam" id="PF02374">
    <property type="entry name" value="ArsA_ATPase"/>
    <property type="match status" value="1"/>
</dbReference>
<comment type="similarity">
    <text evidence="1">Belongs to the arsA ATPase family.</text>
</comment>
<comment type="catalytic activity">
    <reaction evidence="6">
        <text>arsenite(in) + ATP + H2O = arsenite(out) + ADP + phosphate + H(+)</text>
        <dbReference type="Rhea" id="RHEA:11348"/>
        <dbReference type="ChEBI" id="CHEBI:15377"/>
        <dbReference type="ChEBI" id="CHEBI:15378"/>
        <dbReference type="ChEBI" id="CHEBI:29242"/>
        <dbReference type="ChEBI" id="CHEBI:30616"/>
        <dbReference type="ChEBI" id="CHEBI:43474"/>
        <dbReference type="ChEBI" id="CHEBI:456216"/>
        <dbReference type="EC" id="7.3.2.7"/>
    </reaction>
</comment>
<dbReference type="OrthoDB" id="46198at2157"/>
<keyword evidence="5" id="KW-1278">Translocase</keyword>
<accession>C9RFN3</accession>
<evidence type="ECO:0000256" key="8">
    <source>
        <dbReference type="ARBA" id="ARBA00066752"/>
    </source>
</evidence>
<dbReference type="FunFam" id="3.40.50.300:FF:001801">
    <property type="entry name" value="Putative arsenical pump-driving ATPase"/>
    <property type="match status" value="1"/>
</dbReference>
<dbReference type="GO" id="GO:0015446">
    <property type="term" value="F:ATPase-coupled arsenite transmembrane transporter activity"/>
    <property type="evidence" value="ECO:0007669"/>
    <property type="project" value="UniProtKB-EC"/>
</dbReference>
<name>C9RFN3_METVM</name>
<dbReference type="STRING" id="579137.Metvu_0526"/>
<proteinExistence type="inferred from homology"/>
<dbReference type="GO" id="GO:0005524">
    <property type="term" value="F:ATP binding"/>
    <property type="evidence" value="ECO:0007669"/>
    <property type="project" value="UniProtKB-KW"/>
</dbReference>
<evidence type="ECO:0000256" key="1">
    <source>
        <dbReference type="ARBA" id="ARBA00011040"/>
    </source>
</evidence>
<evidence type="ECO:0000256" key="7">
    <source>
        <dbReference type="ARBA" id="ARBA00059736"/>
    </source>
</evidence>
<dbReference type="InterPro" id="IPR027417">
    <property type="entry name" value="P-loop_NTPase"/>
</dbReference>
<dbReference type="SUPFAM" id="SSF52540">
    <property type="entry name" value="P-loop containing nucleoside triphosphate hydrolases"/>
    <property type="match status" value="1"/>
</dbReference>
<evidence type="ECO:0000256" key="11">
    <source>
        <dbReference type="ARBA" id="ARBA00078871"/>
    </source>
</evidence>
<dbReference type="HOGENOM" id="CLU_040761_4_0_2"/>
<evidence type="ECO:0000256" key="6">
    <source>
        <dbReference type="ARBA" id="ARBA00052296"/>
    </source>
</evidence>
<feature type="domain" description="ArsA/GET3 Anion-transporting ATPase-like" evidence="14">
    <location>
        <begin position="26"/>
        <end position="333"/>
    </location>
</feature>
<dbReference type="PANTHER" id="PTHR10803:SF3">
    <property type="entry name" value="ATPASE GET3"/>
    <property type="match status" value="1"/>
</dbReference>
<dbReference type="CDD" id="cd02035">
    <property type="entry name" value="ArsA"/>
    <property type="match status" value="1"/>
</dbReference>
<keyword evidence="4" id="KW-0059">Arsenical resistance</keyword>
<evidence type="ECO:0000256" key="3">
    <source>
        <dbReference type="ARBA" id="ARBA00022840"/>
    </source>
</evidence>
<gene>
    <name evidence="15" type="ordered locus">Metvu_0526</name>
</gene>
<feature type="region of interest" description="Disordered" evidence="13">
    <location>
        <begin position="337"/>
        <end position="363"/>
    </location>
</feature>
<dbReference type="EMBL" id="CP001787">
    <property type="protein sequence ID" value="ACX72385.1"/>
    <property type="molecule type" value="Genomic_DNA"/>
</dbReference>
<evidence type="ECO:0000313" key="15">
    <source>
        <dbReference type="EMBL" id="ACX72385.1"/>
    </source>
</evidence>
<evidence type="ECO:0000256" key="12">
    <source>
        <dbReference type="ARBA" id="ARBA00080604"/>
    </source>
</evidence>
<dbReference type="eggNOG" id="arCOG02849">
    <property type="taxonomic scope" value="Archaea"/>
</dbReference>
<dbReference type="InterPro" id="IPR025723">
    <property type="entry name" value="ArsA/GET3_ATPase-like"/>
</dbReference>
<feature type="compositionally biased region" description="Basic and acidic residues" evidence="13">
    <location>
        <begin position="344"/>
        <end position="363"/>
    </location>
</feature>